<sequence length="334" mass="35629">MSGPARTFVATLSLVIFILAGCVSSKADDLSLRAVRIDVGGYKLNSVLLDGGRKADLPPIVFLHGASASLYDPVFSFRDKLDGRAKLLFVDRPGHGNSDKGGRENILPDGQADAIAILMSKRGVQRAIVVGHSLGGAIAVALAARHPELVSGLVLMSPAAYPWKGGVAWYYDVAGIPFAGSIFSALVAPPVGLIAIDRATKQVFAPNPRPDDYIEKTKAWQALSPIAFQHNARELAALSNWAESASLEYRGIKAPTVIITGNADEIVSPEIHAAQLARNIRGARLIVVQNLGHKSDFVANELAVAAIEYVSGRKTNLTSIRRTIERRIAKDGNN</sequence>
<reference evidence="3 4" key="1">
    <citation type="submission" date="2020-06" db="EMBL/GenBank/DDBJ databases">
        <authorList>
            <person name="Grouzdev D.S."/>
        </authorList>
    </citation>
    <scope>NUCLEOTIDE SEQUENCE [LARGE SCALE GENOMIC DNA]</scope>
    <source>
        <strain evidence="3 4">HO-A22</strain>
    </source>
</reference>
<keyword evidence="4" id="KW-1185">Reference proteome</keyword>
<accession>A0A7Y6UPX9</accession>
<comment type="caution">
    <text evidence="3">The sequence shown here is derived from an EMBL/GenBank/DDBJ whole genome shotgun (WGS) entry which is preliminary data.</text>
</comment>
<dbReference type="SUPFAM" id="SSF53474">
    <property type="entry name" value="alpha/beta-Hydrolases"/>
    <property type="match status" value="1"/>
</dbReference>
<evidence type="ECO:0000313" key="3">
    <source>
        <dbReference type="EMBL" id="NVD41956.1"/>
    </source>
</evidence>
<dbReference type="PRINTS" id="PR00111">
    <property type="entry name" value="ABHYDROLASE"/>
</dbReference>
<dbReference type="PANTHER" id="PTHR43798">
    <property type="entry name" value="MONOACYLGLYCEROL LIPASE"/>
    <property type="match status" value="1"/>
</dbReference>
<evidence type="ECO:0000313" key="4">
    <source>
        <dbReference type="Proteomes" id="UP000520198"/>
    </source>
</evidence>
<gene>
    <name evidence="3" type="ORF">HT585_24105</name>
</gene>
<dbReference type="AlphaFoldDB" id="A0A7Y6UPX9"/>
<dbReference type="Proteomes" id="UP000520198">
    <property type="component" value="Unassembled WGS sequence"/>
</dbReference>
<dbReference type="Gene3D" id="3.40.50.1820">
    <property type="entry name" value="alpha/beta hydrolase"/>
    <property type="match status" value="1"/>
</dbReference>
<protein>
    <submittedName>
        <fullName evidence="3">Alpha/beta hydrolase</fullName>
    </submittedName>
</protein>
<evidence type="ECO:0000256" key="1">
    <source>
        <dbReference type="ARBA" id="ARBA00022801"/>
    </source>
</evidence>
<dbReference type="Pfam" id="PF00561">
    <property type="entry name" value="Abhydrolase_1"/>
    <property type="match status" value="1"/>
</dbReference>
<proteinExistence type="predicted"/>
<dbReference type="InterPro" id="IPR029058">
    <property type="entry name" value="AB_hydrolase_fold"/>
</dbReference>
<dbReference type="PROSITE" id="PS51257">
    <property type="entry name" value="PROKAR_LIPOPROTEIN"/>
    <property type="match status" value="1"/>
</dbReference>
<evidence type="ECO:0000259" key="2">
    <source>
        <dbReference type="Pfam" id="PF00561"/>
    </source>
</evidence>
<dbReference type="RefSeq" id="WP_176355324.1">
    <property type="nucleotide sequence ID" value="NZ_JABWDU010000007.1"/>
</dbReference>
<dbReference type="GO" id="GO:0016020">
    <property type="term" value="C:membrane"/>
    <property type="evidence" value="ECO:0007669"/>
    <property type="project" value="TreeGrafter"/>
</dbReference>
<dbReference type="GO" id="GO:0016787">
    <property type="term" value="F:hydrolase activity"/>
    <property type="evidence" value="ECO:0007669"/>
    <property type="project" value="UniProtKB-KW"/>
</dbReference>
<dbReference type="InterPro" id="IPR050266">
    <property type="entry name" value="AB_hydrolase_sf"/>
</dbReference>
<feature type="domain" description="AB hydrolase-1" evidence="2">
    <location>
        <begin position="58"/>
        <end position="294"/>
    </location>
</feature>
<dbReference type="EMBL" id="JABWDU010000007">
    <property type="protein sequence ID" value="NVD41956.1"/>
    <property type="molecule type" value="Genomic_DNA"/>
</dbReference>
<organism evidence="3 4">
    <name type="scientific">Ensifer oleiphilus</name>
    <dbReference type="NCBI Taxonomy" id="2742698"/>
    <lineage>
        <taxon>Bacteria</taxon>
        <taxon>Pseudomonadati</taxon>
        <taxon>Pseudomonadota</taxon>
        <taxon>Alphaproteobacteria</taxon>
        <taxon>Hyphomicrobiales</taxon>
        <taxon>Rhizobiaceae</taxon>
        <taxon>Sinorhizobium/Ensifer group</taxon>
        <taxon>Ensifer</taxon>
    </lineage>
</organism>
<name>A0A7Y6UPX9_9HYPH</name>
<dbReference type="PANTHER" id="PTHR43798:SF31">
    <property type="entry name" value="AB HYDROLASE SUPERFAMILY PROTEIN YCLE"/>
    <property type="match status" value="1"/>
</dbReference>
<dbReference type="InterPro" id="IPR000073">
    <property type="entry name" value="AB_hydrolase_1"/>
</dbReference>
<keyword evidence="1 3" id="KW-0378">Hydrolase</keyword>